<evidence type="ECO:0000313" key="2">
    <source>
        <dbReference type="Proteomes" id="UP000432464"/>
    </source>
</evidence>
<evidence type="ECO:0000313" key="1">
    <source>
        <dbReference type="EMBL" id="MTE14103.1"/>
    </source>
</evidence>
<accession>A0A6I3KTI8</accession>
<dbReference type="Proteomes" id="UP000432464">
    <property type="component" value="Unassembled WGS sequence"/>
</dbReference>
<dbReference type="AlphaFoldDB" id="A0A6I3KTI8"/>
<gene>
    <name evidence="1" type="ORF">GLP40_15190</name>
</gene>
<dbReference type="EMBL" id="WMBB01000006">
    <property type="protein sequence ID" value="MTE14103.1"/>
    <property type="molecule type" value="Genomic_DNA"/>
</dbReference>
<reference evidence="1 2" key="1">
    <citation type="submission" date="2019-11" db="EMBL/GenBank/DDBJ databases">
        <title>Nocardia sp. nov. CT2-14 isolated from soil.</title>
        <authorList>
            <person name="Kanchanasin P."/>
            <person name="Tanasupawat S."/>
            <person name="Yuki M."/>
            <person name="Kudo T."/>
        </authorList>
    </citation>
    <scope>NUCLEOTIDE SEQUENCE [LARGE SCALE GENOMIC DNA]</scope>
    <source>
        <strain evidence="1 2">CT2-14</strain>
    </source>
</reference>
<dbReference type="RefSeq" id="WP_154788511.1">
    <property type="nucleotide sequence ID" value="NZ_WMBB01000006.1"/>
</dbReference>
<organism evidence="1 2">
    <name type="scientific">Nocardia aurantiaca</name>
    <dbReference type="NCBI Taxonomy" id="2675850"/>
    <lineage>
        <taxon>Bacteria</taxon>
        <taxon>Bacillati</taxon>
        <taxon>Actinomycetota</taxon>
        <taxon>Actinomycetes</taxon>
        <taxon>Mycobacteriales</taxon>
        <taxon>Nocardiaceae</taxon>
        <taxon>Nocardia</taxon>
    </lineage>
</organism>
<sequence length="136" mass="14728">MVWANRPNEPYRLAEGISVQGLTRQLLRNDASGMGNGDYPVPAQAVFYGPPPADLRTSLTAKGFTTSIPERPSFTLPDPGSTAVLNGRGPDDCWMSVDRYDRTAVLHPWLGLSDDQRRAVRDGSAVLLDVTVVCGV</sequence>
<keyword evidence="2" id="KW-1185">Reference proteome</keyword>
<comment type="caution">
    <text evidence="1">The sequence shown here is derived from an EMBL/GenBank/DDBJ whole genome shotgun (WGS) entry which is preliminary data.</text>
</comment>
<proteinExistence type="predicted"/>
<name>A0A6I3KTI8_9NOCA</name>
<protein>
    <submittedName>
        <fullName evidence="1">Uncharacterized protein</fullName>
    </submittedName>
</protein>